<evidence type="ECO:0000256" key="4">
    <source>
        <dbReference type="ARBA" id="ARBA00013673"/>
    </source>
</evidence>
<keyword evidence="6 12" id="KW-0698">rRNA processing</keyword>
<dbReference type="EMBL" id="LR031358">
    <property type="protein sequence ID" value="VDB97587.1"/>
    <property type="molecule type" value="Genomic_DNA"/>
</dbReference>
<evidence type="ECO:0000313" key="15">
    <source>
        <dbReference type="EMBL" id="VDB97587.1"/>
    </source>
</evidence>
<dbReference type="Proteomes" id="UP000181728">
    <property type="component" value="Unassembled WGS sequence"/>
</dbReference>
<dbReference type="InterPro" id="IPR029026">
    <property type="entry name" value="tRNA_m1G_MTases_N"/>
</dbReference>
<evidence type="ECO:0000256" key="8">
    <source>
        <dbReference type="ARBA" id="ARBA00022679"/>
    </source>
</evidence>
<evidence type="ECO:0000256" key="12">
    <source>
        <dbReference type="PIRNR" id="PIRNR015601"/>
    </source>
</evidence>
<keyword evidence="5 12" id="KW-0963">Cytoplasm</keyword>
<reference evidence="14 16" key="1">
    <citation type="journal article" date="2016" name="BMC Genomics">
        <title>Consensus pan-genome assembly of the specialised wine bacterium Oenococcus oeni.</title>
        <authorList>
            <person name="Sternes P.R."/>
            <person name="Borneman A.R."/>
        </authorList>
    </citation>
    <scope>NUCLEOTIDE SEQUENCE [LARGE SCALE GENOMIC DNA]</scope>
    <source>
        <strain evidence="14 16">AWRIB661</strain>
    </source>
</reference>
<dbReference type="Proteomes" id="UP000294726">
    <property type="component" value="Chromosome"/>
</dbReference>
<dbReference type="GO" id="GO:0070475">
    <property type="term" value="P:rRNA base methylation"/>
    <property type="evidence" value="ECO:0007669"/>
    <property type="project" value="TreeGrafter"/>
</dbReference>
<dbReference type="EMBL" id="MLOK01000027">
    <property type="protein sequence ID" value="OIM21676.1"/>
    <property type="molecule type" value="Genomic_DNA"/>
</dbReference>
<dbReference type="InterPro" id="IPR006700">
    <property type="entry name" value="RsmE"/>
</dbReference>
<evidence type="ECO:0000256" key="3">
    <source>
        <dbReference type="ARBA" id="ARBA00012328"/>
    </source>
</evidence>
<dbReference type="CDD" id="cd18084">
    <property type="entry name" value="RsmE-like"/>
    <property type="match status" value="1"/>
</dbReference>
<protein>
    <recommendedName>
        <fullName evidence="4 12">Ribosomal RNA small subunit methyltransferase E</fullName>
        <ecNumber evidence="3 12">2.1.1.193</ecNumber>
    </recommendedName>
</protein>
<dbReference type="AlphaFoldDB" id="A0A6N4A870"/>
<evidence type="ECO:0000256" key="11">
    <source>
        <dbReference type="ARBA" id="ARBA00047944"/>
    </source>
</evidence>
<comment type="catalytic activity">
    <reaction evidence="11 12">
        <text>uridine(1498) in 16S rRNA + S-adenosyl-L-methionine = N(3)-methyluridine(1498) in 16S rRNA + S-adenosyl-L-homocysteine + H(+)</text>
        <dbReference type="Rhea" id="RHEA:42920"/>
        <dbReference type="Rhea" id="RHEA-COMP:10283"/>
        <dbReference type="Rhea" id="RHEA-COMP:10284"/>
        <dbReference type="ChEBI" id="CHEBI:15378"/>
        <dbReference type="ChEBI" id="CHEBI:57856"/>
        <dbReference type="ChEBI" id="CHEBI:59789"/>
        <dbReference type="ChEBI" id="CHEBI:65315"/>
        <dbReference type="ChEBI" id="CHEBI:74502"/>
        <dbReference type="EC" id="2.1.1.193"/>
    </reaction>
</comment>
<dbReference type="Pfam" id="PF04452">
    <property type="entry name" value="Methyltrans_RNA"/>
    <property type="match status" value="1"/>
</dbReference>
<accession>A0A6N4A870</accession>
<dbReference type="InterPro" id="IPR046886">
    <property type="entry name" value="RsmE_MTase_dom"/>
</dbReference>
<dbReference type="GO" id="GO:0005737">
    <property type="term" value="C:cytoplasm"/>
    <property type="evidence" value="ECO:0007669"/>
    <property type="project" value="UniProtKB-SubCell"/>
</dbReference>
<comment type="function">
    <text evidence="10 12">Specifically methylates the N3 position of the uracil ring of uridine 1498 (m3U1498) in 16S rRNA. Acts on the fully assembled 30S ribosomal subunit.</text>
</comment>
<evidence type="ECO:0000256" key="10">
    <source>
        <dbReference type="ARBA" id="ARBA00025699"/>
    </source>
</evidence>
<reference evidence="15 17" key="2">
    <citation type="submission" date="2018-08" db="EMBL/GenBank/DDBJ databases">
        <authorList>
            <person name="Lorentzen P. G. S. M."/>
        </authorList>
    </citation>
    <scope>NUCLEOTIDE SEQUENCE [LARGE SCALE GENOMIC DNA]</scope>
    <source>
        <strain evidence="15 17">CRBO_1381</strain>
    </source>
</reference>
<evidence type="ECO:0000256" key="7">
    <source>
        <dbReference type="ARBA" id="ARBA00022603"/>
    </source>
</evidence>
<dbReference type="SUPFAM" id="SSF75217">
    <property type="entry name" value="alpha/beta knot"/>
    <property type="match status" value="1"/>
</dbReference>
<dbReference type="PIRSF" id="PIRSF015601">
    <property type="entry name" value="MTase_slr0722"/>
    <property type="match status" value="1"/>
</dbReference>
<organism evidence="14 16">
    <name type="scientific">Oenococcus oeni</name>
    <name type="common">Leuconostoc oenos</name>
    <dbReference type="NCBI Taxonomy" id="1247"/>
    <lineage>
        <taxon>Bacteria</taxon>
        <taxon>Bacillati</taxon>
        <taxon>Bacillota</taxon>
        <taxon>Bacilli</taxon>
        <taxon>Lactobacillales</taxon>
        <taxon>Lactobacillaceae</taxon>
        <taxon>Oenococcus</taxon>
    </lineage>
</organism>
<evidence type="ECO:0000256" key="9">
    <source>
        <dbReference type="ARBA" id="ARBA00022691"/>
    </source>
</evidence>
<sequence length="253" mass="28583">MTSRFFLENSQEFLSGNKISKKNNPDVFHHLKDVLRVKDKDLVELVAGQSAYLVRVNEISAMEVFFNRLDKLSKDPEIPVKTTIVVPLLKSDHLDWLIQKATELGVFKIILTNFSYSVVKDIKIEKKLQRYEKIVKGAAEQSHRLLVPEIIYEKKFIEQAGLSDHQIGIVAWEESAKAGEKSNLFKMIRLAKRDSKFNEIVAVFGPEGGISKKEIKKLESSGFITAGLGPRILRAETAPLYLLSSVSLLIELS</sequence>
<dbReference type="RefSeq" id="WP_032818237.1">
    <property type="nucleotide sequence ID" value="NZ_LR031358.1"/>
</dbReference>
<name>A0A6N4A870_OENOE</name>
<keyword evidence="8 12" id="KW-0808">Transferase</keyword>
<dbReference type="PANTHER" id="PTHR30027">
    <property type="entry name" value="RIBOSOMAL RNA SMALL SUBUNIT METHYLTRANSFERASE E"/>
    <property type="match status" value="1"/>
</dbReference>
<dbReference type="PANTHER" id="PTHR30027:SF3">
    <property type="entry name" value="16S RRNA (URACIL(1498)-N(3))-METHYLTRANSFERASE"/>
    <property type="match status" value="1"/>
</dbReference>
<evidence type="ECO:0000256" key="1">
    <source>
        <dbReference type="ARBA" id="ARBA00004496"/>
    </source>
</evidence>
<evidence type="ECO:0000256" key="2">
    <source>
        <dbReference type="ARBA" id="ARBA00005528"/>
    </source>
</evidence>
<dbReference type="Gene3D" id="3.40.1280.10">
    <property type="match status" value="1"/>
</dbReference>
<keyword evidence="9 12" id="KW-0949">S-adenosyl-L-methionine</keyword>
<dbReference type="GO" id="GO:0070042">
    <property type="term" value="F:rRNA (uridine-N3-)-methyltransferase activity"/>
    <property type="evidence" value="ECO:0007669"/>
    <property type="project" value="TreeGrafter"/>
</dbReference>
<gene>
    <name evidence="14" type="ORF">ATX59_02780</name>
    <name evidence="15" type="ORF">OENI_0553</name>
</gene>
<keyword evidence="7 12" id="KW-0489">Methyltransferase</keyword>
<dbReference type="EC" id="2.1.1.193" evidence="3 12"/>
<proteinExistence type="inferred from homology"/>
<dbReference type="InterPro" id="IPR029028">
    <property type="entry name" value="Alpha/beta_knot_MTases"/>
</dbReference>
<evidence type="ECO:0000256" key="5">
    <source>
        <dbReference type="ARBA" id="ARBA00022490"/>
    </source>
</evidence>
<comment type="similarity">
    <text evidence="2 12">Belongs to the RNA methyltransferase RsmE family.</text>
</comment>
<evidence type="ECO:0000259" key="13">
    <source>
        <dbReference type="Pfam" id="PF04452"/>
    </source>
</evidence>
<feature type="domain" description="Ribosomal RNA small subunit methyltransferase E methyltransferase" evidence="13">
    <location>
        <begin position="77"/>
        <end position="246"/>
    </location>
</feature>
<evidence type="ECO:0000313" key="14">
    <source>
        <dbReference type="EMBL" id="OIM21676.1"/>
    </source>
</evidence>
<evidence type="ECO:0000313" key="17">
    <source>
        <dbReference type="Proteomes" id="UP000294726"/>
    </source>
</evidence>
<comment type="subcellular location">
    <subcellularLocation>
        <location evidence="1 12">Cytoplasm</location>
    </subcellularLocation>
</comment>
<evidence type="ECO:0000256" key="6">
    <source>
        <dbReference type="ARBA" id="ARBA00022552"/>
    </source>
</evidence>
<evidence type="ECO:0000313" key="16">
    <source>
        <dbReference type="Proteomes" id="UP000181728"/>
    </source>
</evidence>
<dbReference type="NCBIfam" id="TIGR00046">
    <property type="entry name" value="RsmE family RNA methyltransferase"/>
    <property type="match status" value="1"/>
</dbReference>